<feature type="signal peptide" evidence="1">
    <location>
        <begin position="1"/>
        <end position="26"/>
    </location>
</feature>
<evidence type="ECO:0000313" key="3">
    <source>
        <dbReference type="Proteomes" id="UP001446032"/>
    </source>
</evidence>
<reference evidence="2 3" key="1">
    <citation type="submission" date="2024-03" db="EMBL/GenBank/DDBJ databases">
        <title>Human intestinal bacterial collection.</title>
        <authorList>
            <person name="Pauvert C."/>
            <person name="Hitch T.C.A."/>
            <person name="Clavel T."/>
        </authorList>
    </citation>
    <scope>NUCLEOTIDE SEQUENCE [LARGE SCALE GENOMIC DNA]</scope>
    <source>
        <strain evidence="2 3">CLA-AA-H95</strain>
    </source>
</reference>
<name>A0ABV1AH59_9FIRM</name>
<sequence>MREAAEKRRKLWILLLAVICSSFVVANSSVMPVQAAEDTDANTGEVVTSGTFGEYNGEIYTVDKVAKKGYHCISGQYKDTMAIYQDKIYWRKSSTVSGQSSEIIRMDLDGDNQTVLTNSAKPNAKFCIYNNYLYYTSGDGSQNYDGRKIDLATGEDVESGSYVFRYGNEKIWVSTGIEDGDWYVSEPGFENIQKDDSIEGSVLGIVGSKVCYIYQDGDTWTTCGYDIKTGKKVVLEKGNASRSVVTGDGLYYKKTEDGNTVLYRRNMRDGSVSQYDFGGMNLYISGCNEVGDATFFIQFLPDQGENNTELWRLDRSTGEKERIATWYNENAENAAEEP</sequence>
<dbReference type="EMBL" id="JBBMEI010000003">
    <property type="protein sequence ID" value="MEQ2357075.1"/>
    <property type="molecule type" value="Genomic_DNA"/>
</dbReference>
<keyword evidence="3" id="KW-1185">Reference proteome</keyword>
<protein>
    <submittedName>
        <fullName evidence="2">DUF5050 domain-containing protein</fullName>
    </submittedName>
</protein>
<keyword evidence="1" id="KW-0732">Signal</keyword>
<gene>
    <name evidence="2" type="ORF">WMO75_01745</name>
</gene>
<feature type="chain" id="PRO_5046042659" evidence="1">
    <location>
        <begin position="27"/>
        <end position="338"/>
    </location>
</feature>
<organism evidence="2 3">
    <name type="scientific">Blautia intestinihominis</name>
    <dbReference type="NCBI Taxonomy" id="3133152"/>
    <lineage>
        <taxon>Bacteria</taxon>
        <taxon>Bacillati</taxon>
        <taxon>Bacillota</taxon>
        <taxon>Clostridia</taxon>
        <taxon>Lachnospirales</taxon>
        <taxon>Lachnospiraceae</taxon>
        <taxon>Blautia</taxon>
    </lineage>
</organism>
<dbReference type="PANTHER" id="PTHR36842">
    <property type="entry name" value="PROTEIN TOLB HOMOLOG"/>
    <property type="match status" value="1"/>
</dbReference>
<dbReference type="PANTHER" id="PTHR36842:SF1">
    <property type="entry name" value="PROTEIN TOLB"/>
    <property type="match status" value="1"/>
</dbReference>
<evidence type="ECO:0000256" key="1">
    <source>
        <dbReference type="SAM" id="SignalP"/>
    </source>
</evidence>
<comment type="caution">
    <text evidence="2">The sequence shown here is derived from an EMBL/GenBank/DDBJ whole genome shotgun (WGS) entry which is preliminary data.</text>
</comment>
<evidence type="ECO:0000313" key="2">
    <source>
        <dbReference type="EMBL" id="MEQ2357075.1"/>
    </source>
</evidence>
<accession>A0ABV1AH59</accession>
<dbReference type="SUPFAM" id="SSF69304">
    <property type="entry name" value="Tricorn protease N-terminal domain"/>
    <property type="match status" value="1"/>
</dbReference>
<dbReference type="Proteomes" id="UP001446032">
    <property type="component" value="Unassembled WGS sequence"/>
</dbReference>
<proteinExistence type="predicted"/>
<dbReference type="RefSeq" id="WP_118698600.1">
    <property type="nucleotide sequence ID" value="NZ_JBBMEI010000003.1"/>
</dbReference>